<accession>A0ACC0WG78</accession>
<comment type="caution">
    <text evidence="1">The sequence shown here is derived from an EMBL/GenBank/DDBJ whole genome shotgun (WGS) entry which is preliminary data.</text>
</comment>
<organism evidence="1 2">
    <name type="scientific">Peronosclerospora sorghi</name>
    <dbReference type="NCBI Taxonomy" id="230839"/>
    <lineage>
        <taxon>Eukaryota</taxon>
        <taxon>Sar</taxon>
        <taxon>Stramenopiles</taxon>
        <taxon>Oomycota</taxon>
        <taxon>Peronosporomycetes</taxon>
        <taxon>Peronosporales</taxon>
        <taxon>Peronosporaceae</taxon>
        <taxon>Peronosclerospora</taxon>
    </lineage>
</organism>
<evidence type="ECO:0000313" key="2">
    <source>
        <dbReference type="Proteomes" id="UP001163321"/>
    </source>
</evidence>
<protein>
    <submittedName>
        <fullName evidence="1">Uncharacterized protein</fullName>
    </submittedName>
</protein>
<proteinExistence type="predicted"/>
<name>A0ACC0WG78_9STRA</name>
<reference evidence="1 2" key="1">
    <citation type="journal article" date="2022" name="bioRxiv">
        <title>The genome of the oomycete Peronosclerospora sorghi, a cosmopolitan pathogen of maize and sorghum, is inflated with dispersed pseudogenes.</title>
        <authorList>
            <person name="Fletcher K."/>
            <person name="Martin F."/>
            <person name="Isakeit T."/>
            <person name="Cavanaugh K."/>
            <person name="Magill C."/>
            <person name="Michelmore R."/>
        </authorList>
    </citation>
    <scope>NUCLEOTIDE SEQUENCE [LARGE SCALE GENOMIC DNA]</scope>
    <source>
        <strain evidence="1">P6</strain>
    </source>
</reference>
<sequence>MGETFFVPYVYVPSGEADYVKLVTSWGNINLNKGFMKQFAISVTVVLLTVMLWRCTARLNANLKKNTVAKEAQEYDEEEKDEEIEEEDDKESQPDEKRVKRGEHSYYYMHEHTKTKDNETMVSSYGWSDNKKSVSIYLTDNVVRDMKEEQLRLNWTTTSLSMNLLAAVGDDNPAKSLEISQLFQEIASVSWTVSKETLTIVLTKAQEKPWTSLNGAARKMEDHIRYDDAFYD</sequence>
<keyword evidence="2" id="KW-1185">Reference proteome</keyword>
<dbReference type="Proteomes" id="UP001163321">
    <property type="component" value="Chromosome 13"/>
</dbReference>
<gene>
    <name evidence="1" type="ORF">PsorP6_012945</name>
</gene>
<evidence type="ECO:0000313" key="1">
    <source>
        <dbReference type="EMBL" id="KAI9917306.1"/>
    </source>
</evidence>
<dbReference type="EMBL" id="CM047592">
    <property type="protein sequence ID" value="KAI9917306.1"/>
    <property type="molecule type" value="Genomic_DNA"/>
</dbReference>